<evidence type="ECO:0000313" key="1">
    <source>
        <dbReference type="EMBL" id="CAF1526999.1"/>
    </source>
</evidence>
<dbReference type="EMBL" id="CAJNOG010003179">
    <property type="protein sequence ID" value="CAF1526999.1"/>
    <property type="molecule type" value="Genomic_DNA"/>
</dbReference>
<gene>
    <name evidence="1" type="ORF">JYZ213_LOCUS44907</name>
    <name evidence="2" type="ORF">OXD698_LOCUS41202</name>
</gene>
<name>A0A820BKY0_9BILA</name>
<sequence>MSKNIRQKITRAIQTTFRSSPQKKLSSSKSKISSCCSVSKPKDYEFISYQPKQSSTRNNDYIDLSECHSWSSLYSKDSGISSDTNISSISDHHFQQLQSTKTYADDSCSLSRLSNLSSIPHDHMNISNFDITGWYSIPQSYECCHCQCHHHHHMSNSSNVSDNEMNNYFLKSFYCKRRFPINEWSLEDFRLYIEQLLDINIENVIILLHSQELTIDRDNDLLCKIEEIY</sequence>
<dbReference type="Proteomes" id="UP000663844">
    <property type="component" value="Unassembled WGS sequence"/>
</dbReference>
<organism evidence="2 3">
    <name type="scientific">Adineta steineri</name>
    <dbReference type="NCBI Taxonomy" id="433720"/>
    <lineage>
        <taxon>Eukaryota</taxon>
        <taxon>Metazoa</taxon>
        <taxon>Spiralia</taxon>
        <taxon>Gnathifera</taxon>
        <taxon>Rotifera</taxon>
        <taxon>Eurotatoria</taxon>
        <taxon>Bdelloidea</taxon>
        <taxon>Adinetida</taxon>
        <taxon>Adinetidae</taxon>
        <taxon>Adineta</taxon>
    </lineage>
</organism>
<accession>A0A820BKY0</accession>
<dbReference type="Proteomes" id="UP000663845">
    <property type="component" value="Unassembled WGS sequence"/>
</dbReference>
<evidence type="ECO:0000313" key="3">
    <source>
        <dbReference type="Proteomes" id="UP000663844"/>
    </source>
</evidence>
<reference evidence="2" key="1">
    <citation type="submission" date="2021-02" db="EMBL/GenBank/DDBJ databases">
        <authorList>
            <person name="Nowell W R."/>
        </authorList>
    </citation>
    <scope>NUCLEOTIDE SEQUENCE</scope>
</reference>
<protein>
    <submittedName>
        <fullName evidence="2">Uncharacterized protein</fullName>
    </submittedName>
</protein>
<dbReference type="EMBL" id="CAJOAZ010009677">
    <property type="protein sequence ID" value="CAF4207908.1"/>
    <property type="molecule type" value="Genomic_DNA"/>
</dbReference>
<evidence type="ECO:0000313" key="2">
    <source>
        <dbReference type="EMBL" id="CAF4207908.1"/>
    </source>
</evidence>
<dbReference type="AlphaFoldDB" id="A0A820BKY0"/>
<proteinExistence type="predicted"/>
<comment type="caution">
    <text evidence="2">The sequence shown here is derived from an EMBL/GenBank/DDBJ whole genome shotgun (WGS) entry which is preliminary data.</text>
</comment>